<dbReference type="Gene3D" id="1.10.260.40">
    <property type="entry name" value="lambda repressor-like DNA-binding domains"/>
    <property type="match status" value="1"/>
</dbReference>
<feature type="domain" description="HTH cro/C1-type" evidence="1">
    <location>
        <begin position="36"/>
        <end position="89"/>
    </location>
</feature>
<dbReference type="InterPro" id="IPR010982">
    <property type="entry name" value="Lambda_DNA-bd_dom_sf"/>
</dbReference>
<gene>
    <name evidence="2" type="ORF">A3C87_00425</name>
</gene>
<dbReference type="Pfam" id="PF01381">
    <property type="entry name" value="HTH_3"/>
    <property type="match status" value="1"/>
</dbReference>
<evidence type="ECO:0000313" key="3">
    <source>
        <dbReference type="Proteomes" id="UP000176511"/>
    </source>
</evidence>
<dbReference type="GO" id="GO:0003677">
    <property type="term" value="F:DNA binding"/>
    <property type="evidence" value="ECO:0007669"/>
    <property type="project" value="InterPro"/>
</dbReference>
<sequence>MKTVTLEELKSRLLVDPETKKAYDALEPEYLLARTLIQKRLDAGLSQSELAKKVGTRQSAISRLESGEGNPTFATLRKVAHALGAEAYMALR</sequence>
<dbReference type="EMBL" id="MFLE01000014">
    <property type="protein sequence ID" value="OGG61849.1"/>
    <property type="molecule type" value="Genomic_DNA"/>
</dbReference>
<proteinExistence type="predicted"/>
<organism evidence="2 3">
    <name type="scientific">Candidatus Kaiserbacteria bacterium RIFCSPHIGHO2_02_FULL_49_34</name>
    <dbReference type="NCBI Taxonomy" id="1798491"/>
    <lineage>
        <taxon>Bacteria</taxon>
        <taxon>Candidatus Kaiseribacteriota</taxon>
    </lineage>
</organism>
<evidence type="ECO:0000313" key="2">
    <source>
        <dbReference type="EMBL" id="OGG61849.1"/>
    </source>
</evidence>
<comment type="caution">
    <text evidence="2">The sequence shown here is derived from an EMBL/GenBank/DDBJ whole genome shotgun (WGS) entry which is preliminary data.</text>
</comment>
<protein>
    <recommendedName>
        <fullName evidence="1">HTH cro/C1-type domain-containing protein</fullName>
    </recommendedName>
</protein>
<accession>A0A1F6DK88</accession>
<reference evidence="2 3" key="1">
    <citation type="journal article" date="2016" name="Nat. Commun.">
        <title>Thousands of microbial genomes shed light on interconnected biogeochemical processes in an aquifer system.</title>
        <authorList>
            <person name="Anantharaman K."/>
            <person name="Brown C.T."/>
            <person name="Hug L.A."/>
            <person name="Sharon I."/>
            <person name="Castelle C.J."/>
            <person name="Probst A.J."/>
            <person name="Thomas B.C."/>
            <person name="Singh A."/>
            <person name="Wilkins M.J."/>
            <person name="Karaoz U."/>
            <person name="Brodie E.L."/>
            <person name="Williams K.H."/>
            <person name="Hubbard S.S."/>
            <person name="Banfield J.F."/>
        </authorList>
    </citation>
    <scope>NUCLEOTIDE SEQUENCE [LARGE SCALE GENOMIC DNA]</scope>
</reference>
<dbReference type="SUPFAM" id="SSF47413">
    <property type="entry name" value="lambda repressor-like DNA-binding domains"/>
    <property type="match status" value="1"/>
</dbReference>
<evidence type="ECO:0000259" key="1">
    <source>
        <dbReference type="PROSITE" id="PS50943"/>
    </source>
</evidence>
<dbReference type="PROSITE" id="PS50943">
    <property type="entry name" value="HTH_CROC1"/>
    <property type="match status" value="1"/>
</dbReference>
<dbReference type="AlphaFoldDB" id="A0A1F6DK88"/>
<dbReference type="SMART" id="SM00530">
    <property type="entry name" value="HTH_XRE"/>
    <property type="match status" value="1"/>
</dbReference>
<dbReference type="Proteomes" id="UP000176511">
    <property type="component" value="Unassembled WGS sequence"/>
</dbReference>
<dbReference type="CDD" id="cd00093">
    <property type="entry name" value="HTH_XRE"/>
    <property type="match status" value="1"/>
</dbReference>
<name>A0A1F6DK88_9BACT</name>
<dbReference type="STRING" id="1798491.A3C87_00425"/>
<dbReference type="InterPro" id="IPR001387">
    <property type="entry name" value="Cro/C1-type_HTH"/>
</dbReference>